<evidence type="ECO:0000256" key="6">
    <source>
        <dbReference type="ARBA" id="ARBA00023180"/>
    </source>
</evidence>
<evidence type="ECO:0000256" key="7">
    <source>
        <dbReference type="SAM" id="SignalP"/>
    </source>
</evidence>
<accession>A0A076FKQ3</accession>
<sequence length="463" mass="52450">MWTLHLFLALLASSGHAYRPLRPQVHSSQPLKQIKEDALFLTPYIESDDVATGRDLARVVLPLDGLNDGEQPESFAGFITVDKAYDSNMFFWFVPATDVDPLTAPVVIWLQGGPGASSLFGLLELHGPFQSVFDGNNNVVAKPNEHAWTKVANVIYIDNPVGAGFSFTNKLPTTEEEVADDLYEFLIQWFTLFPMYQDNPFYPFGESYAGKFVPRISKKIHDENPTASLKINLAGLGIGDGFMSPEDSSVYAEFLYQTSLVGEVERDDLLEIEQEMKSYCAKGQYYNAWQEWSREFDYFLSSMNCGYYYGIDLCDVPAEEDNYEDFVRLPSTRAAIHVGNTFFGQDSGSVYYSMINVFMASERETVEFLLERYPVLLYNGNFDIICNHSGVLKMIEAMTSWSGKDKYYRTKRSAYNVGSETAGYLKSVDNLRLFAMRNAGHMVPRSQPKYSLQMFKDFISGRL</sequence>
<feature type="signal peptide" evidence="7">
    <location>
        <begin position="1"/>
        <end position="17"/>
    </location>
</feature>
<dbReference type="InterPro" id="IPR029058">
    <property type="entry name" value="AB_hydrolase_fold"/>
</dbReference>
<evidence type="ECO:0000256" key="1">
    <source>
        <dbReference type="ARBA" id="ARBA00009431"/>
    </source>
</evidence>
<dbReference type="AlphaFoldDB" id="A0A076FKQ3"/>
<feature type="chain" id="PRO_5001712237" evidence="7">
    <location>
        <begin position="18"/>
        <end position="463"/>
    </location>
</feature>
<evidence type="ECO:0000256" key="5">
    <source>
        <dbReference type="ARBA" id="ARBA00022801"/>
    </source>
</evidence>
<evidence type="ECO:0000256" key="2">
    <source>
        <dbReference type="ARBA" id="ARBA00022645"/>
    </source>
</evidence>
<keyword evidence="6" id="KW-0325">Glycoprotein</keyword>
<keyword evidence="2 8" id="KW-0121">Carboxypeptidase</keyword>
<name>A0A076FKQ3_PARNA</name>
<dbReference type="GO" id="GO:0004185">
    <property type="term" value="F:serine-type carboxypeptidase activity"/>
    <property type="evidence" value="ECO:0007669"/>
    <property type="project" value="InterPro"/>
</dbReference>
<evidence type="ECO:0000313" key="8">
    <source>
        <dbReference type="EMBL" id="AII16501.1"/>
    </source>
</evidence>
<feature type="non-terminal residue" evidence="8">
    <location>
        <position position="463"/>
    </location>
</feature>
<dbReference type="Pfam" id="PF00450">
    <property type="entry name" value="Peptidase_S10"/>
    <property type="match status" value="1"/>
</dbReference>
<dbReference type="PANTHER" id="PTHR11802:SF472">
    <property type="entry name" value="SERINE CARBOXYPEPTIDASE CPVL-RELATED"/>
    <property type="match status" value="1"/>
</dbReference>
<organism evidence="8">
    <name type="scientific">Paracyclopina nana</name>
    <name type="common">Marine copepod</name>
    <dbReference type="NCBI Taxonomy" id="565004"/>
    <lineage>
        <taxon>Eukaryota</taxon>
        <taxon>Metazoa</taxon>
        <taxon>Ecdysozoa</taxon>
        <taxon>Arthropoda</taxon>
        <taxon>Crustacea</taxon>
        <taxon>Multicrustacea</taxon>
        <taxon>Hexanauplia</taxon>
        <taxon>Copepoda</taxon>
        <taxon>Cyclopoida</taxon>
        <taxon>Cyclopettidae</taxon>
        <taxon>Paracyclopina</taxon>
    </lineage>
</organism>
<dbReference type="PANTHER" id="PTHR11802">
    <property type="entry name" value="SERINE PROTEASE FAMILY S10 SERINE CARBOXYPEPTIDASE"/>
    <property type="match status" value="1"/>
</dbReference>
<dbReference type="SUPFAM" id="SSF53474">
    <property type="entry name" value="alpha/beta-Hydrolases"/>
    <property type="match status" value="1"/>
</dbReference>
<dbReference type="Gene3D" id="3.40.50.1820">
    <property type="entry name" value="alpha/beta hydrolase"/>
    <property type="match status" value="1"/>
</dbReference>
<evidence type="ECO:0000256" key="4">
    <source>
        <dbReference type="ARBA" id="ARBA00022729"/>
    </source>
</evidence>
<dbReference type="MEROPS" id="S10.003"/>
<dbReference type="InterPro" id="IPR001563">
    <property type="entry name" value="Peptidase_S10"/>
</dbReference>
<keyword evidence="5" id="KW-0378">Hydrolase</keyword>
<dbReference type="PRINTS" id="PR00724">
    <property type="entry name" value="CRBOXYPTASEC"/>
</dbReference>
<dbReference type="EMBL" id="KF516597">
    <property type="protein sequence ID" value="AII16501.1"/>
    <property type="molecule type" value="mRNA"/>
</dbReference>
<comment type="similarity">
    <text evidence="1">Belongs to the peptidase S10 family.</text>
</comment>
<protein>
    <submittedName>
        <fullName evidence="8">Serine carboxypeptidase</fullName>
    </submittedName>
</protein>
<dbReference type="GO" id="GO:0006508">
    <property type="term" value="P:proteolysis"/>
    <property type="evidence" value="ECO:0007669"/>
    <property type="project" value="UniProtKB-KW"/>
</dbReference>
<keyword evidence="4 7" id="KW-0732">Signal</keyword>
<keyword evidence="3" id="KW-0645">Protease</keyword>
<evidence type="ECO:0000256" key="3">
    <source>
        <dbReference type="ARBA" id="ARBA00022670"/>
    </source>
</evidence>
<proteinExistence type="evidence at transcript level"/>
<reference evidence="8" key="1">
    <citation type="submission" date="2013-08" db="EMBL/GenBank/DDBJ databases">
        <title>Paracyclopina nana immune related genes.</title>
        <authorList>
            <person name="Kim B.-M."/>
            <person name="Rhee J.-S."/>
            <person name="Lee J.-S."/>
        </authorList>
    </citation>
    <scope>NUCLEOTIDE SEQUENCE</scope>
</reference>